<dbReference type="GO" id="GO:0046872">
    <property type="term" value="F:metal ion binding"/>
    <property type="evidence" value="ECO:0007669"/>
    <property type="project" value="UniProtKB-KW"/>
</dbReference>
<dbReference type="AlphaFoldDB" id="K0CAJ0"/>
<dbReference type="SUPFAM" id="SSF56529">
    <property type="entry name" value="FAH"/>
    <property type="match status" value="1"/>
</dbReference>
<keyword evidence="2" id="KW-0479">Metal-binding</keyword>
<evidence type="ECO:0000313" key="4">
    <source>
        <dbReference type="EMBL" id="AFT69643.1"/>
    </source>
</evidence>
<evidence type="ECO:0000313" key="5">
    <source>
        <dbReference type="Proteomes" id="UP000006286"/>
    </source>
</evidence>
<comment type="similarity">
    <text evidence="1">Belongs to the FAH family.</text>
</comment>
<dbReference type="Pfam" id="PF01557">
    <property type="entry name" value="FAA_hydrolase"/>
    <property type="match status" value="1"/>
</dbReference>
<dbReference type="GO" id="GO:0016853">
    <property type="term" value="F:isomerase activity"/>
    <property type="evidence" value="ECO:0007669"/>
    <property type="project" value="UniProtKB-KW"/>
</dbReference>
<dbReference type="eggNOG" id="COG0179">
    <property type="taxonomic scope" value="Bacteria"/>
</dbReference>
<dbReference type="Gene3D" id="3.90.850.10">
    <property type="entry name" value="Fumarylacetoacetase-like, C-terminal domain"/>
    <property type="match status" value="1"/>
</dbReference>
<evidence type="ECO:0000259" key="3">
    <source>
        <dbReference type="Pfam" id="PF01557"/>
    </source>
</evidence>
<dbReference type="RefSeq" id="WP_014993721.1">
    <property type="nucleotide sequence ID" value="NC_018691.1"/>
</dbReference>
<proteinExistence type="inferred from homology"/>
<dbReference type="InterPro" id="IPR036663">
    <property type="entry name" value="Fumarylacetoacetase_C_sf"/>
</dbReference>
<organism evidence="4 5">
    <name type="scientific">Alcanivorax dieselolei (strain DSM 16502 / CGMCC 1.3690 / MCCC 1A00001 / B-5)</name>
    <name type="common">Alloalcanivorax dieselolei</name>
    <dbReference type="NCBI Taxonomy" id="930169"/>
    <lineage>
        <taxon>Bacteria</taxon>
        <taxon>Pseudomonadati</taxon>
        <taxon>Pseudomonadota</taxon>
        <taxon>Gammaproteobacteria</taxon>
        <taxon>Oceanospirillales</taxon>
        <taxon>Alcanivoracaceae</taxon>
        <taxon>Alloalcanivorax</taxon>
    </lineage>
</organism>
<reference evidence="4 5" key="1">
    <citation type="journal article" date="2012" name="J. Bacteriol.">
        <title>Complete genome sequence of Alcanivorax dieselolei type strain B5.</title>
        <authorList>
            <person name="Lai Q."/>
            <person name="Li W."/>
            <person name="Shao Z."/>
        </authorList>
    </citation>
    <scope>NUCLEOTIDE SEQUENCE [LARGE SCALE GENOMIC DNA]</scope>
    <source>
        <strain evidence="5">DSM 16502 / CGMCC 1.3690 / B-5</strain>
    </source>
</reference>
<dbReference type="PANTHER" id="PTHR42796">
    <property type="entry name" value="FUMARYLACETOACETATE HYDROLASE DOMAIN-CONTAINING PROTEIN 2A-RELATED"/>
    <property type="match status" value="1"/>
</dbReference>
<dbReference type="PATRIC" id="fig|930169.3.peg.1334"/>
<feature type="domain" description="Fumarylacetoacetase-like C-terminal" evidence="3">
    <location>
        <begin position="46"/>
        <end position="249"/>
    </location>
</feature>
<dbReference type="STRING" id="930169.B5T_01361"/>
<dbReference type="GO" id="GO:0044281">
    <property type="term" value="P:small molecule metabolic process"/>
    <property type="evidence" value="ECO:0007669"/>
    <property type="project" value="UniProtKB-ARBA"/>
</dbReference>
<sequence>MTIATMRPRGRPLLRASVDPSDNTVDLGVVRPASRLQWDRPVTGAVYGCLLNFQCELDQLGERIHQPPYNGPPTGPVVYVKTPNTHIASGVPVPIPDDVRQVRVGPALGVLIGETLCRANADQARSAIVGYTVVNDITVPHDSLFRQPLKHKCRDGFCPIGPWLVDADDLPDPATLTMRAYVNGECRHESRLDQLVRPVATLLADISDFTSLYPGDLVLAGVPTGTPLAGAGDTVAVEIDGIGRLENPLVRETDWQESAS</sequence>
<gene>
    <name evidence="4" type="ordered locus">B5T_01361</name>
</gene>
<dbReference type="PANTHER" id="PTHR42796:SF4">
    <property type="entry name" value="FUMARYLACETOACETATE HYDROLASE DOMAIN-CONTAINING PROTEIN 2A"/>
    <property type="match status" value="1"/>
</dbReference>
<name>K0CAJ0_ALCDB</name>
<dbReference type="InterPro" id="IPR011234">
    <property type="entry name" value="Fumarylacetoacetase-like_C"/>
</dbReference>
<dbReference type="KEGG" id="adi:B5T_01361"/>
<protein>
    <submittedName>
        <fullName evidence="4">4-hydroxyphenylacetate degradation bifunctional isomerase/decarboxylase, HpaG1 subunit</fullName>
    </submittedName>
</protein>
<evidence type="ECO:0000256" key="1">
    <source>
        <dbReference type="ARBA" id="ARBA00010211"/>
    </source>
</evidence>
<dbReference type="EMBL" id="CP003466">
    <property type="protein sequence ID" value="AFT69643.1"/>
    <property type="molecule type" value="Genomic_DNA"/>
</dbReference>
<dbReference type="HOGENOM" id="CLU_028458_4_1_6"/>
<accession>K0CAJ0</accession>
<keyword evidence="4" id="KW-0413">Isomerase</keyword>
<evidence type="ECO:0000256" key="2">
    <source>
        <dbReference type="ARBA" id="ARBA00022723"/>
    </source>
</evidence>
<keyword evidence="5" id="KW-1185">Reference proteome</keyword>
<dbReference type="Proteomes" id="UP000006286">
    <property type="component" value="Chromosome"/>
</dbReference>
<dbReference type="InterPro" id="IPR051121">
    <property type="entry name" value="FAH"/>
</dbReference>